<dbReference type="OrthoDB" id="280382at2"/>
<accession>A0A517MC25</accession>
<protein>
    <recommendedName>
        <fullName evidence="1">DUF1559 domain-containing protein</fullName>
    </recommendedName>
</protein>
<dbReference type="InterPro" id="IPR012902">
    <property type="entry name" value="N_methyl_site"/>
</dbReference>
<dbReference type="KEGG" id="rml:FF011L_11580"/>
<dbReference type="AlphaFoldDB" id="A0A517MC25"/>
<dbReference type="PANTHER" id="PTHR30093:SF2">
    <property type="entry name" value="TYPE II SECRETION SYSTEM PROTEIN H"/>
    <property type="match status" value="1"/>
</dbReference>
<dbReference type="Pfam" id="PF07596">
    <property type="entry name" value="SBP_bac_10"/>
    <property type="match status" value="1"/>
</dbReference>
<dbReference type="InterPro" id="IPR027558">
    <property type="entry name" value="Pre_pil_HX9DG_C"/>
</dbReference>
<dbReference type="PANTHER" id="PTHR30093">
    <property type="entry name" value="GENERAL SECRETION PATHWAY PROTEIN G"/>
    <property type="match status" value="1"/>
</dbReference>
<dbReference type="RefSeq" id="WP_145350670.1">
    <property type="nucleotide sequence ID" value="NZ_CP036262.1"/>
</dbReference>
<dbReference type="Gene3D" id="3.30.700.10">
    <property type="entry name" value="Glycoprotein, Type 4 Pilin"/>
    <property type="match status" value="1"/>
</dbReference>
<name>A0A517MC25_9BACT</name>
<dbReference type="SUPFAM" id="SSF54523">
    <property type="entry name" value="Pili subunits"/>
    <property type="match status" value="1"/>
</dbReference>
<gene>
    <name evidence="2" type="ORF">FF011L_11580</name>
</gene>
<evidence type="ECO:0000313" key="3">
    <source>
        <dbReference type="Proteomes" id="UP000320672"/>
    </source>
</evidence>
<keyword evidence="3" id="KW-1185">Reference proteome</keyword>
<evidence type="ECO:0000259" key="1">
    <source>
        <dbReference type="Pfam" id="PF07596"/>
    </source>
</evidence>
<evidence type="ECO:0000313" key="2">
    <source>
        <dbReference type="EMBL" id="QDS92415.1"/>
    </source>
</evidence>
<organism evidence="2 3">
    <name type="scientific">Roseimaritima multifibrata</name>
    <dbReference type="NCBI Taxonomy" id="1930274"/>
    <lineage>
        <taxon>Bacteria</taxon>
        <taxon>Pseudomonadati</taxon>
        <taxon>Planctomycetota</taxon>
        <taxon>Planctomycetia</taxon>
        <taxon>Pirellulales</taxon>
        <taxon>Pirellulaceae</taxon>
        <taxon>Roseimaritima</taxon>
    </lineage>
</organism>
<reference evidence="2 3" key="1">
    <citation type="submission" date="2019-02" db="EMBL/GenBank/DDBJ databases">
        <title>Deep-cultivation of Planctomycetes and their phenomic and genomic characterization uncovers novel biology.</title>
        <authorList>
            <person name="Wiegand S."/>
            <person name="Jogler M."/>
            <person name="Boedeker C."/>
            <person name="Pinto D."/>
            <person name="Vollmers J."/>
            <person name="Rivas-Marin E."/>
            <person name="Kohn T."/>
            <person name="Peeters S.H."/>
            <person name="Heuer A."/>
            <person name="Rast P."/>
            <person name="Oberbeckmann S."/>
            <person name="Bunk B."/>
            <person name="Jeske O."/>
            <person name="Meyerdierks A."/>
            <person name="Storesund J.E."/>
            <person name="Kallscheuer N."/>
            <person name="Luecker S."/>
            <person name="Lage O.M."/>
            <person name="Pohl T."/>
            <person name="Merkel B.J."/>
            <person name="Hornburger P."/>
            <person name="Mueller R.-W."/>
            <person name="Bruemmer F."/>
            <person name="Labrenz M."/>
            <person name="Spormann A.M."/>
            <person name="Op den Camp H."/>
            <person name="Overmann J."/>
            <person name="Amann R."/>
            <person name="Jetten M.S.M."/>
            <person name="Mascher T."/>
            <person name="Medema M.H."/>
            <person name="Devos D.P."/>
            <person name="Kaster A.-K."/>
            <person name="Ovreas L."/>
            <person name="Rohde M."/>
            <person name="Galperin M.Y."/>
            <person name="Jogler C."/>
        </authorList>
    </citation>
    <scope>NUCLEOTIDE SEQUENCE [LARGE SCALE GENOMIC DNA]</scope>
    <source>
        <strain evidence="2 3">FF011L</strain>
    </source>
</reference>
<dbReference type="Proteomes" id="UP000320672">
    <property type="component" value="Chromosome"/>
</dbReference>
<sequence length="331" mass="35586">MRVSKQERGAFTLVELLVVIAIIGVLVGLLLPAVQAAREAARRMSCTNNMKNLSLAMHNYHDTLGTFPAGSYNLRTAWPSSGSNWRALILPYIEQQPLYDQLQFVSTAPYTFMAGGAAGSNALFGNEVLEGLTISTFRCPSSAIKEFDIAPVSNNNVKPTLVISYVGIQGAARPVPGLDPNRGTADLGHGWSSDNGMMLVNEATKMRDCTDGLSNTMVLADQSGLVNGTHISANYYGGWHGSRHGQPVSAGAGDLWQTGTTCVRFAPNSNIIQTGATDRMYRNNTVINSMHPSGISIALGDGSVSFLSETVDFLTLKKMCCRYDGQPFDRP</sequence>
<proteinExistence type="predicted"/>
<dbReference type="EMBL" id="CP036262">
    <property type="protein sequence ID" value="QDS92415.1"/>
    <property type="molecule type" value="Genomic_DNA"/>
</dbReference>
<dbReference type="NCBIfam" id="TIGR04294">
    <property type="entry name" value="pre_pil_HX9DG"/>
    <property type="match status" value="1"/>
</dbReference>
<feature type="domain" description="DUF1559" evidence="1">
    <location>
        <begin position="35"/>
        <end position="313"/>
    </location>
</feature>
<dbReference type="Pfam" id="PF07963">
    <property type="entry name" value="N_methyl"/>
    <property type="match status" value="1"/>
</dbReference>
<dbReference type="InterPro" id="IPR045584">
    <property type="entry name" value="Pilin-like"/>
</dbReference>
<dbReference type="InterPro" id="IPR011453">
    <property type="entry name" value="DUF1559"/>
</dbReference>
<dbReference type="NCBIfam" id="TIGR02532">
    <property type="entry name" value="IV_pilin_GFxxxE"/>
    <property type="match status" value="1"/>
</dbReference>